<sequence length="239" mass="27657">MNHSNIFAIKHSCINHENNHENYICIMNKTPEKCLKCNGTLDNEMIIELLPPYSNAHQSILFTSYPLSRIAFISSDSNSNTSNNSSTNSSSIVHYQPNTNLHCGVVDSQGKVYHYTNQYGIQYDTIGWEQSIIINVSEMTKCDSLTSFKWNEIIYSIVNDFKQSHRDRMLQYDDYDCLDFVVDIIKYAINDQQINRILIAQWLSIQLEWIILYENIRKQLKSGSLQVISKLHNSVTCQL</sequence>
<dbReference type="Proteomes" id="UP000050791">
    <property type="component" value="Unassembled WGS sequence"/>
</dbReference>
<evidence type="ECO:0000259" key="1">
    <source>
        <dbReference type="Pfam" id="PF16044"/>
    </source>
</evidence>
<proteinExistence type="predicted"/>
<dbReference type="AlphaFoldDB" id="A0AA85BPB2"/>
<dbReference type="PANTHER" id="PTHR33963:SF2">
    <property type="entry name" value="MKRN2 OPPOSITE STRAND PROTEIN"/>
    <property type="match status" value="1"/>
</dbReference>
<dbReference type="Pfam" id="PF16044">
    <property type="entry name" value="DUF4796_C"/>
    <property type="match status" value="1"/>
</dbReference>
<dbReference type="PANTHER" id="PTHR33963">
    <property type="entry name" value="MKRN2 OPPOSITE STRAND PROTEIN"/>
    <property type="match status" value="1"/>
</dbReference>
<dbReference type="InterPro" id="IPR053921">
    <property type="entry name" value="MKRN2OS-like_C"/>
</dbReference>
<feature type="domain" description="MKRN2 opposite strand protein-like C-terminal" evidence="1">
    <location>
        <begin position="86"/>
        <end position="190"/>
    </location>
</feature>
<accession>A0AA85BPB2</accession>
<name>A0AA85BPB2_9TREM</name>
<dbReference type="InterPro" id="IPR032016">
    <property type="entry name" value="MKRN2OS-like"/>
</dbReference>
<evidence type="ECO:0000313" key="2">
    <source>
        <dbReference type="Proteomes" id="UP000050791"/>
    </source>
</evidence>
<dbReference type="WBParaSite" id="SMTH1_63910.1">
    <property type="protein sequence ID" value="SMTH1_63910.1"/>
    <property type="gene ID" value="SMTH1_63910"/>
</dbReference>
<reference evidence="3" key="1">
    <citation type="submission" date="2023-11" db="UniProtKB">
        <authorList>
            <consortium name="WormBaseParasite"/>
        </authorList>
    </citation>
    <scope>IDENTIFICATION</scope>
</reference>
<evidence type="ECO:0000313" key="3">
    <source>
        <dbReference type="WBParaSite" id="SMTH1_63910.1"/>
    </source>
</evidence>
<organism evidence="2 3">
    <name type="scientific">Schistosoma mattheei</name>
    <dbReference type="NCBI Taxonomy" id="31246"/>
    <lineage>
        <taxon>Eukaryota</taxon>
        <taxon>Metazoa</taxon>
        <taxon>Spiralia</taxon>
        <taxon>Lophotrochozoa</taxon>
        <taxon>Platyhelminthes</taxon>
        <taxon>Trematoda</taxon>
        <taxon>Digenea</taxon>
        <taxon>Strigeidida</taxon>
        <taxon>Schistosomatoidea</taxon>
        <taxon>Schistosomatidae</taxon>
        <taxon>Schistosoma</taxon>
    </lineage>
</organism>
<protein>
    <recommendedName>
        <fullName evidence="1">MKRN2 opposite strand protein-like C-terminal domain-containing protein</fullName>
    </recommendedName>
</protein>